<dbReference type="InterPro" id="IPR042099">
    <property type="entry name" value="ANL_N_sf"/>
</dbReference>
<proteinExistence type="predicted"/>
<accession>A0A0X8XZ11</accession>
<dbReference type="EC" id="6.2.1.30" evidence="1"/>
<reference evidence="1 2" key="1">
    <citation type="submission" date="2016-01" db="EMBL/GenBank/DDBJ databases">
        <authorList>
            <person name="Manzoor S."/>
        </authorList>
    </citation>
    <scope>NUCLEOTIDE SEQUENCE [LARGE SCALE GENOMIC DNA]</scope>
    <source>
        <strain evidence="1">Methanoculleus sp MAB1</strain>
    </source>
</reference>
<dbReference type="KEGG" id="mema:MMAB1_3461"/>
<dbReference type="PANTHER" id="PTHR43845:SF1">
    <property type="entry name" value="BLR5969 PROTEIN"/>
    <property type="match status" value="1"/>
</dbReference>
<dbReference type="EMBL" id="LT158599">
    <property type="protein sequence ID" value="CVK34674.1"/>
    <property type="molecule type" value="Genomic_DNA"/>
</dbReference>
<protein>
    <submittedName>
        <fullName evidence="1">Coenzyme F390 synthetase/phenylacetyl-CoA ligase</fullName>
        <ecNumber evidence="1">6.2.1.30</ecNumber>
    </submittedName>
</protein>
<evidence type="ECO:0000313" key="2">
    <source>
        <dbReference type="Proteomes" id="UP000069850"/>
    </source>
</evidence>
<dbReference type="Proteomes" id="UP000069850">
    <property type="component" value="Chromosome 1"/>
</dbReference>
<name>A0A0X8XZ11_9EURY</name>
<evidence type="ECO:0000313" key="1">
    <source>
        <dbReference type="EMBL" id="CVK34674.1"/>
    </source>
</evidence>
<gene>
    <name evidence="1" type="ORF">MMAB1_3461</name>
</gene>
<dbReference type="PANTHER" id="PTHR43845">
    <property type="entry name" value="BLR5969 PROTEIN"/>
    <property type="match status" value="1"/>
</dbReference>
<dbReference type="AlphaFoldDB" id="A0A0X8XZ11"/>
<dbReference type="SUPFAM" id="SSF56801">
    <property type="entry name" value="Acetyl-CoA synthetase-like"/>
    <property type="match status" value="1"/>
</dbReference>
<dbReference type="GO" id="GO:0047475">
    <property type="term" value="F:phenylacetate-CoA ligase activity"/>
    <property type="evidence" value="ECO:0007669"/>
    <property type="project" value="UniProtKB-EC"/>
</dbReference>
<organism evidence="1 2">
    <name type="scientific">Methanoculleus bourgensis</name>
    <dbReference type="NCBI Taxonomy" id="83986"/>
    <lineage>
        <taxon>Archaea</taxon>
        <taxon>Methanobacteriati</taxon>
        <taxon>Methanobacteriota</taxon>
        <taxon>Stenosarchaea group</taxon>
        <taxon>Methanomicrobia</taxon>
        <taxon>Methanomicrobiales</taxon>
        <taxon>Methanomicrobiaceae</taxon>
        <taxon>Methanoculleus</taxon>
    </lineage>
</organism>
<dbReference type="Gene3D" id="3.40.50.12780">
    <property type="entry name" value="N-terminal domain of ligase-like"/>
    <property type="match status" value="1"/>
</dbReference>
<sequence>MAMNRYHNQAVETLARPDLDALIDERVRYTVRYADEHSPFYRRWFERHNVLPEAIREHEDLRDLPIISGATIRRYQPPQAGAFCFKSVPWEAVFTINETSGTSGIPKSFFLTWEDWERYAEKYARLFVSQGFGPGDRVVVCTSYGMNVGANTMTLAARDLGVTIIRRGNAPSRSG</sequence>
<keyword evidence="1" id="KW-0436">Ligase</keyword>